<comment type="caution">
    <text evidence="8">The sequence shown here is derived from an EMBL/GenBank/DDBJ whole genome shotgun (WGS) entry which is preliminary data.</text>
</comment>
<gene>
    <name evidence="8" type="primary">rfbD</name>
    <name evidence="8" type="ORF">CSW08_06750</name>
</gene>
<dbReference type="InterPro" id="IPR036291">
    <property type="entry name" value="NAD(P)-bd_dom_sf"/>
</dbReference>
<comment type="pathway">
    <text evidence="1 6">Carbohydrate biosynthesis; dTDP-L-rhamnose biosynthesis.</text>
</comment>
<dbReference type="GO" id="GO:0008831">
    <property type="term" value="F:dTDP-4-dehydrorhamnose reductase activity"/>
    <property type="evidence" value="ECO:0007669"/>
    <property type="project" value="UniProtKB-EC"/>
</dbReference>
<dbReference type="Gene3D" id="3.90.25.10">
    <property type="entry name" value="UDP-galactose 4-epimerase, domain 1"/>
    <property type="match status" value="1"/>
</dbReference>
<dbReference type="OrthoDB" id="9803892at2"/>
<accession>A0A2N3HLI5</accession>
<comment type="function">
    <text evidence="6">Catalyzes the reduction of dTDP-6-deoxy-L-lyxo-4-hexulose to yield dTDP-L-rhamnose.</text>
</comment>
<evidence type="ECO:0000313" key="9">
    <source>
        <dbReference type="Proteomes" id="UP000233435"/>
    </source>
</evidence>
<dbReference type="EMBL" id="PJEO01000017">
    <property type="protein sequence ID" value="PKQ45816.1"/>
    <property type="molecule type" value="Genomic_DNA"/>
</dbReference>
<dbReference type="GO" id="GO:0005829">
    <property type="term" value="C:cytosol"/>
    <property type="evidence" value="ECO:0007669"/>
    <property type="project" value="TreeGrafter"/>
</dbReference>
<dbReference type="GO" id="GO:0019305">
    <property type="term" value="P:dTDP-rhamnose biosynthetic process"/>
    <property type="evidence" value="ECO:0007669"/>
    <property type="project" value="UniProtKB-UniPathway"/>
</dbReference>
<feature type="domain" description="RmlD-like substrate binding" evidence="7">
    <location>
        <begin position="23"/>
        <end position="278"/>
    </location>
</feature>
<dbReference type="CDD" id="cd05254">
    <property type="entry name" value="dTDP_HR_like_SDR_e"/>
    <property type="match status" value="1"/>
</dbReference>
<evidence type="ECO:0000256" key="2">
    <source>
        <dbReference type="ARBA" id="ARBA00010944"/>
    </source>
</evidence>
<name>A0A2N3HLI5_9FLAO</name>
<evidence type="ECO:0000313" key="8">
    <source>
        <dbReference type="EMBL" id="PKQ45816.1"/>
    </source>
</evidence>
<evidence type="ECO:0000259" key="7">
    <source>
        <dbReference type="Pfam" id="PF04321"/>
    </source>
</evidence>
<keyword evidence="6" id="KW-0560">Oxidoreductase</keyword>
<comment type="catalytic activity">
    <reaction evidence="5">
        <text>dTDP-beta-L-rhamnose + NADP(+) = dTDP-4-dehydro-beta-L-rhamnose + NADPH + H(+)</text>
        <dbReference type="Rhea" id="RHEA:21796"/>
        <dbReference type="ChEBI" id="CHEBI:15378"/>
        <dbReference type="ChEBI" id="CHEBI:57510"/>
        <dbReference type="ChEBI" id="CHEBI:57783"/>
        <dbReference type="ChEBI" id="CHEBI:58349"/>
        <dbReference type="ChEBI" id="CHEBI:62830"/>
        <dbReference type="EC" id="1.1.1.133"/>
    </reaction>
</comment>
<evidence type="ECO:0000256" key="3">
    <source>
        <dbReference type="ARBA" id="ARBA00012929"/>
    </source>
</evidence>
<keyword evidence="6" id="KW-0521">NADP</keyword>
<dbReference type="UniPathway" id="UPA00124"/>
<dbReference type="SUPFAM" id="SSF51735">
    <property type="entry name" value="NAD(P)-binding Rossmann-fold domains"/>
    <property type="match status" value="1"/>
</dbReference>
<organism evidence="8 9">
    <name type="scientific">Confluentibacter flavum</name>
    <dbReference type="NCBI Taxonomy" id="1909700"/>
    <lineage>
        <taxon>Bacteria</taxon>
        <taxon>Pseudomonadati</taxon>
        <taxon>Bacteroidota</taxon>
        <taxon>Flavobacteriia</taxon>
        <taxon>Flavobacteriales</taxon>
        <taxon>Flavobacteriaceae</taxon>
        <taxon>Confluentibacter</taxon>
    </lineage>
</organism>
<dbReference type="Proteomes" id="UP000233435">
    <property type="component" value="Unassembled WGS sequence"/>
</dbReference>
<dbReference type="Gene3D" id="3.40.50.720">
    <property type="entry name" value="NAD(P)-binding Rossmann-like Domain"/>
    <property type="match status" value="1"/>
</dbReference>
<sequence length="279" mass="31803">MNDTVLNTPITKFDSYNPQPIAILVTGAGGQLGLTIQELYSGISSLDFMFTSKSELDITNKREIEIFFEKYKFDYCINCAAFTNVEQAEKTPDLAYKVNAEAVKNIAESCKKYNTILIHISTDYVFDGEKGTPYTIEDLPNPINEYGKSKLLGEHHIQDILNNYFIVRSSWLYSKKYGKNFYRTILELANTKKELAITTEQIGCPTNTESLARAIIDLMVNKSIEYGVKHVSDDKVMTWYDFAKEILSENKLNNKTKLVKTSNYVTFAKRPKNSILLNE</sequence>
<dbReference type="InterPro" id="IPR029903">
    <property type="entry name" value="RmlD-like-bd"/>
</dbReference>
<dbReference type="AlphaFoldDB" id="A0A2N3HLI5"/>
<dbReference type="Pfam" id="PF04321">
    <property type="entry name" value="RmlD_sub_bind"/>
    <property type="match status" value="1"/>
</dbReference>
<dbReference type="InterPro" id="IPR005913">
    <property type="entry name" value="dTDP_dehydrorham_reduct"/>
</dbReference>
<comment type="similarity">
    <text evidence="2 6">Belongs to the dTDP-4-dehydrorhamnose reductase family.</text>
</comment>
<reference evidence="8 9" key="1">
    <citation type="submission" date="2017-12" db="EMBL/GenBank/DDBJ databases">
        <title>Confluentibacter flavum sp. nov., isolated from the saline lake.</title>
        <authorList>
            <person name="Yu L."/>
        </authorList>
    </citation>
    <scope>NUCLEOTIDE SEQUENCE [LARGE SCALE GENOMIC DNA]</scope>
    <source>
        <strain evidence="8 9">3B</strain>
    </source>
</reference>
<proteinExistence type="inferred from homology"/>
<evidence type="ECO:0000256" key="1">
    <source>
        <dbReference type="ARBA" id="ARBA00004781"/>
    </source>
</evidence>
<evidence type="ECO:0000256" key="5">
    <source>
        <dbReference type="ARBA" id="ARBA00048200"/>
    </source>
</evidence>
<dbReference type="EC" id="1.1.1.133" evidence="3 6"/>
<dbReference type="PANTHER" id="PTHR10491">
    <property type="entry name" value="DTDP-4-DEHYDRORHAMNOSE REDUCTASE"/>
    <property type="match status" value="1"/>
</dbReference>
<protein>
    <recommendedName>
        <fullName evidence="4 6">dTDP-4-dehydrorhamnose reductase</fullName>
        <ecNumber evidence="3 6">1.1.1.133</ecNumber>
    </recommendedName>
</protein>
<evidence type="ECO:0000256" key="6">
    <source>
        <dbReference type="RuleBase" id="RU364082"/>
    </source>
</evidence>
<dbReference type="NCBIfam" id="TIGR01214">
    <property type="entry name" value="rmlD"/>
    <property type="match status" value="1"/>
</dbReference>
<evidence type="ECO:0000256" key="4">
    <source>
        <dbReference type="ARBA" id="ARBA00017099"/>
    </source>
</evidence>
<dbReference type="PANTHER" id="PTHR10491:SF4">
    <property type="entry name" value="METHIONINE ADENOSYLTRANSFERASE 2 SUBUNIT BETA"/>
    <property type="match status" value="1"/>
</dbReference>
<keyword evidence="9" id="KW-1185">Reference proteome</keyword>